<dbReference type="STRING" id="1705394.SP60_00200"/>
<dbReference type="InterPro" id="IPR050090">
    <property type="entry name" value="Tyrosine_recombinase_XerCD"/>
</dbReference>
<evidence type="ECO:0000256" key="5">
    <source>
        <dbReference type="ARBA" id="ARBA00022908"/>
    </source>
</evidence>
<keyword evidence="7 9" id="KW-0233">DNA recombination</keyword>
<name>A0A0M3TTV0_9GAMM</name>
<keyword evidence="5 9" id="KW-0229">DNA integration</keyword>
<evidence type="ECO:0000313" key="13">
    <source>
        <dbReference type="Proteomes" id="UP000058020"/>
    </source>
</evidence>
<dbReference type="SUPFAM" id="SSF56349">
    <property type="entry name" value="DNA breaking-rejoining enzymes"/>
    <property type="match status" value="1"/>
</dbReference>
<dbReference type="InterPro" id="IPR010998">
    <property type="entry name" value="Integrase_recombinase_N"/>
</dbReference>
<evidence type="ECO:0000256" key="7">
    <source>
        <dbReference type="ARBA" id="ARBA00023172"/>
    </source>
</evidence>
<evidence type="ECO:0000256" key="1">
    <source>
        <dbReference type="ARBA" id="ARBA00004496"/>
    </source>
</evidence>
<dbReference type="Proteomes" id="UP000058020">
    <property type="component" value="Chromosome"/>
</dbReference>
<feature type="active site" evidence="9">
    <location>
        <position position="258"/>
    </location>
</feature>
<dbReference type="Pfam" id="PF02899">
    <property type="entry name" value="Phage_int_SAM_1"/>
    <property type="match status" value="1"/>
</dbReference>
<accession>A0A0M3TTV0</accession>
<dbReference type="GO" id="GO:0007059">
    <property type="term" value="P:chromosome segregation"/>
    <property type="evidence" value="ECO:0007669"/>
    <property type="project" value="UniProtKB-UniRule"/>
</dbReference>
<gene>
    <name evidence="9" type="primary">xerC</name>
    <name evidence="12" type="ORF">SP60_00200</name>
</gene>
<dbReference type="Pfam" id="PF00589">
    <property type="entry name" value="Phage_integrase"/>
    <property type="match status" value="1"/>
</dbReference>
<dbReference type="Gene3D" id="1.10.443.10">
    <property type="entry name" value="Intergrase catalytic core"/>
    <property type="match status" value="1"/>
</dbReference>
<organism evidence="12 13">
    <name type="scientific">Candidatus Thioglobus autotrophicus</name>
    <dbReference type="NCBI Taxonomy" id="1705394"/>
    <lineage>
        <taxon>Bacteria</taxon>
        <taxon>Pseudomonadati</taxon>
        <taxon>Pseudomonadota</taxon>
        <taxon>Gammaproteobacteria</taxon>
        <taxon>Candidatus Pseudothioglobaceae</taxon>
        <taxon>Candidatus Thioglobus</taxon>
    </lineage>
</organism>
<keyword evidence="2 9" id="KW-0963">Cytoplasm</keyword>
<keyword evidence="6 9" id="KW-0238">DNA-binding</keyword>
<proteinExistence type="inferred from homology"/>
<evidence type="ECO:0000259" key="11">
    <source>
        <dbReference type="PROSITE" id="PS51900"/>
    </source>
</evidence>
<feature type="active site" evidence="9">
    <location>
        <position position="232"/>
    </location>
</feature>
<dbReference type="CDD" id="cd00798">
    <property type="entry name" value="INT_XerDC_C"/>
    <property type="match status" value="1"/>
</dbReference>
<keyword evidence="4 9" id="KW-0159">Chromosome partition</keyword>
<evidence type="ECO:0000256" key="3">
    <source>
        <dbReference type="ARBA" id="ARBA00022618"/>
    </source>
</evidence>
<dbReference type="InterPro" id="IPR044068">
    <property type="entry name" value="CB"/>
</dbReference>
<dbReference type="KEGG" id="tho:SP60_00200"/>
<keyword evidence="3 9" id="KW-0132">Cell division</keyword>
<dbReference type="PATRIC" id="fig|1705394.5.peg.40"/>
<evidence type="ECO:0000259" key="10">
    <source>
        <dbReference type="PROSITE" id="PS51898"/>
    </source>
</evidence>
<evidence type="ECO:0000256" key="2">
    <source>
        <dbReference type="ARBA" id="ARBA00022490"/>
    </source>
</evidence>
<feature type="active site" evidence="9">
    <location>
        <position position="169"/>
    </location>
</feature>
<feature type="active site" description="O-(3'-phospho-DNA)-tyrosine intermediate" evidence="9">
    <location>
        <position position="267"/>
    </location>
</feature>
<evidence type="ECO:0000256" key="8">
    <source>
        <dbReference type="ARBA" id="ARBA00023306"/>
    </source>
</evidence>
<evidence type="ECO:0000256" key="4">
    <source>
        <dbReference type="ARBA" id="ARBA00022829"/>
    </source>
</evidence>
<dbReference type="GO" id="GO:0009037">
    <property type="term" value="F:tyrosine-based site-specific recombinase activity"/>
    <property type="evidence" value="ECO:0007669"/>
    <property type="project" value="UniProtKB-UniRule"/>
</dbReference>
<protein>
    <recommendedName>
        <fullName evidence="9">Tyrosine recombinase XerC</fullName>
    </recommendedName>
</protein>
<dbReference type="OrthoDB" id="9801717at2"/>
<dbReference type="Gene3D" id="1.10.150.130">
    <property type="match status" value="1"/>
</dbReference>
<dbReference type="RefSeq" id="WP_053950726.1">
    <property type="nucleotide sequence ID" value="NZ_CP010552.1"/>
</dbReference>
<dbReference type="InterPro" id="IPR011010">
    <property type="entry name" value="DNA_brk_join_enz"/>
</dbReference>
<feature type="domain" description="Tyr recombinase" evidence="10">
    <location>
        <begin position="106"/>
        <end position="280"/>
    </location>
</feature>
<keyword evidence="8 9" id="KW-0131">Cell cycle</keyword>
<dbReference type="InterPro" id="IPR023009">
    <property type="entry name" value="Tyrosine_recombinase_XerC/XerD"/>
</dbReference>
<dbReference type="AlphaFoldDB" id="A0A0M3TTV0"/>
<evidence type="ECO:0000256" key="6">
    <source>
        <dbReference type="ARBA" id="ARBA00023125"/>
    </source>
</evidence>
<dbReference type="EMBL" id="CP010552">
    <property type="protein sequence ID" value="ALE51815.1"/>
    <property type="molecule type" value="Genomic_DNA"/>
</dbReference>
<comment type="similarity">
    <text evidence="9">Belongs to the 'phage' integrase family. XerC subfamily.</text>
</comment>
<reference evidence="12 13" key="1">
    <citation type="journal article" date="2015" name="Genome Announc.">
        <title>Genome Sequence of 'Candidatus Thioglobus autotrophica' Strain EF1, a Chemoautotroph from the SUP05 Clade of Marine Gammaproteobacteria.</title>
        <authorList>
            <person name="Shah V."/>
            <person name="Morris R.M."/>
        </authorList>
    </citation>
    <scope>NUCLEOTIDE SEQUENCE [LARGE SCALE GENOMIC DNA]</scope>
    <source>
        <strain evidence="12 13">EF1</strain>
    </source>
</reference>
<comment type="subcellular location">
    <subcellularLocation>
        <location evidence="1 9">Cytoplasm</location>
    </subcellularLocation>
</comment>
<evidence type="ECO:0000313" key="12">
    <source>
        <dbReference type="EMBL" id="ALE51815.1"/>
    </source>
</evidence>
<dbReference type="PANTHER" id="PTHR30349">
    <property type="entry name" value="PHAGE INTEGRASE-RELATED"/>
    <property type="match status" value="1"/>
</dbReference>
<dbReference type="PROSITE" id="PS51898">
    <property type="entry name" value="TYR_RECOMBINASE"/>
    <property type="match status" value="1"/>
</dbReference>
<dbReference type="GO" id="GO:0003677">
    <property type="term" value="F:DNA binding"/>
    <property type="evidence" value="ECO:0007669"/>
    <property type="project" value="UniProtKB-UniRule"/>
</dbReference>
<dbReference type="PANTHER" id="PTHR30349:SF81">
    <property type="entry name" value="TYROSINE RECOMBINASE XERC"/>
    <property type="match status" value="1"/>
</dbReference>
<dbReference type="HAMAP" id="MF_01808">
    <property type="entry name" value="Recomb_XerC_XerD"/>
    <property type="match status" value="1"/>
</dbReference>
<dbReference type="InterPro" id="IPR004107">
    <property type="entry name" value="Integrase_SAM-like_N"/>
</dbReference>
<dbReference type="PROSITE" id="PS51900">
    <property type="entry name" value="CB"/>
    <property type="match status" value="1"/>
</dbReference>
<feature type="active site" evidence="9">
    <location>
        <position position="235"/>
    </location>
</feature>
<comment type="function">
    <text evidence="9">Site-specific tyrosine recombinase, which acts by catalyzing the cutting and rejoining of the recombining DNA molecules. The XerC-XerD complex is essential to convert dimers of the bacterial chromosome into monomers to permit their segregation at cell division. It also contributes to the segregational stability of plasmids.</text>
</comment>
<dbReference type="InterPro" id="IPR002104">
    <property type="entry name" value="Integrase_catalytic"/>
</dbReference>
<comment type="subunit">
    <text evidence="9">Forms a cyclic heterotetrameric complex composed of two molecules of XerC and two molecules of XerD.</text>
</comment>
<dbReference type="GO" id="GO:0005737">
    <property type="term" value="C:cytoplasm"/>
    <property type="evidence" value="ECO:0007669"/>
    <property type="project" value="UniProtKB-SubCell"/>
</dbReference>
<feature type="domain" description="Core-binding (CB)" evidence="11">
    <location>
        <begin position="1"/>
        <end position="85"/>
    </location>
</feature>
<evidence type="ECO:0000256" key="9">
    <source>
        <dbReference type="HAMAP-Rule" id="MF_01808"/>
    </source>
</evidence>
<keyword evidence="13" id="KW-1185">Reference proteome</keyword>
<dbReference type="InterPro" id="IPR013762">
    <property type="entry name" value="Integrase-like_cat_sf"/>
</dbReference>
<dbReference type="GO" id="GO:0051301">
    <property type="term" value="P:cell division"/>
    <property type="evidence" value="ECO:0007669"/>
    <property type="project" value="UniProtKB-KW"/>
</dbReference>
<feature type="active site" evidence="9">
    <location>
        <position position="145"/>
    </location>
</feature>
<dbReference type="GO" id="GO:0006313">
    <property type="term" value="P:DNA transposition"/>
    <property type="evidence" value="ECO:0007669"/>
    <property type="project" value="UniProtKB-UniRule"/>
</dbReference>
<sequence>MKKQIIDFILYLKVERHYALNTQQAYERDLNQLLNFLKTQNINTWSALNEQLLNTFIMQLRHKNISARSIRRYLSSIKGLLTYLVNQDQLEHNCAVQLRTPKIVQNLPSVLNYEQLLQLLKASSTSRFEYRDVAIIEVLYSCGLRVAELVGLDVSDVDLSEGFLKVVGKGGKTRHTPLGGSAQKAIIKYLEVHQASALFINKNGDRIGVRSIQNMIKKRALLAGIKVNVYPHMLRHAAATHFLQSSHDLRSTQEFLGHASIKSTQVYTHLDFLELSKVYDKCHPRAKKT</sequence>